<dbReference type="OrthoDB" id="264354at2759"/>
<name>A0A8S1NP26_9CILI</name>
<feature type="transmembrane region" description="Helical" evidence="1">
    <location>
        <begin position="95"/>
        <end position="116"/>
    </location>
</feature>
<evidence type="ECO:0000256" key="1">
    <source>
        <dbReference type="SAM" id="Phobius"/>
    </source>
</evidence>
<proteinExistence type="predicted"/>
<dbReference type="Proteomes" id="UP000692954">
    <property type="component" value="Unassembled WGS sequence"/>
</dbReference>
<evidence type="ECO:0008006" key="4">
    <source>
        <dbReference type="Google" id="ProtNLM"/>
    </source>
</evidence>
<keyword evidence="1" id="KW-0472">Membrane</keyword>
<dbReference type="EMBL" id="CAJJDN010000058">
    <property type="protein sequence ID" value="CAD8092106.1"/>
    <property type="molecule type" value="Genomic_DNA"/>
</dbReference>
<comment type="caution">
    <text evidence="2">The sequence shown here is derived from an EMBL/GenBank/DDBJ whole genome shotgun (WGS) entry which is preliminary data.</text>
</comment>
<evidence type="ECO:0000313" key="3">
    <source>
        <dbReference type="Proteomes" id="UP000692954"/>
    </source>
</evidence>
<accession>A0A8S1NP26</accession>
<keyword evidence="1" id="KW-0812">Transmembrane</keyword>
<keyword evidence="1" id="KW-1133">Transmembrane helix</keyword>
<protein>
    <recommendedName>
        <fullName evidence="4">Transmembrane protein</fullName>
    </recommendedName>
</protein>
<reference evidence="2" key="1">
    <citation type="submission" date="2021-01" db="EMBL/GenBank/DDBJ databases">
        <authorList>
            <consortium name="Genoscope - CEA"/>
            <person name="William W."/>
        </authorList>
    </citation>
    <scope>NUCLEOTIDE SEQUENCE</scope>
</reference>
<evidence type="ECO:0000313" key="2">
    <source>
        <dbReference type="EMBL" id="CAD8092106.1"/>
    </source>
</evidence>
<feature type="transmembrane region" description="Helical" evidence="1">
    <location>
        <begin position="56"/>
        <end position="75"/>
    </location>
</feature>
<gene>
    <name evidence="2" type="ORF">PSON_ATCC_30995.1.T0580226</name>
</gene>
<keyword evidence="3" id="KW-1185">Reference proteome</keyword>
<organism evidence="2 3">
    <name type="scientific">Paramecium sonneborni</name>
    <dbReference type="NCBI Taxonomy" id="65129"/>
    <lineage>
        <taxon>Eukaryota</taxon>
        <taxon>Sar</taxon>
        <taxon>Alveolata</taxon>
        <taxon>Ciliophora</taxon>
        <taxon>Intramacronucleata</taxon>
        <taxon>Oligohymenophorea</taxon>
        <taxon>Peniculida</taxon>
        <taxon>Parameciidae</taxon>
        <taxon>Paramecium</taxon>
    </lineage>
</organism>
<dbReference type="AlphaFoldDB" id="A0A8S1NP26"/>
<sequence length="132" mass="15271">MNGQQSSTIKTIRQQNVLIANMNIYLQQKSAIKQTQRLFKLRNFSTWQFCDSIEKIVLICMTLSLIVISGLDFMSVSDYLQVDETDKQEVTMFKWVNRVHFGTVLIILCSATFNIIQMAVSKTELEILDIRN</sequence>